<sequence>MRVIDDPYNVPYQAIYAVGNADNSLVEIIEFSSCYGGSAWARHHYRKSPLVLDAKVIGNTIRYLCKTGECDLVLEPSRAAAGIKSVVVHDDNIRITYAGLGGGGVGATTCRAGASGVIRSDISESGGGKVGSGTIVLPRRSRLIIGIDDTDSKEVGATWCLAHNIACAVDCDAARYISHSIVQLHPVPAKTQNCVSTALEFACLGGGAEHVLTEIRDLLLTYSVSDEVGMVSLSDFDGSILADYGRECKSEVLLREYALECARYAGTRVWLDGNGIIGALGAIPYVAMPDQSVGLSEMM</sequence>
<gene>
    <name evidence="1" type="ORF">C4B59_05930</name>
</gene>
<proteinExistence type="predicted"/>
<comment type="caution">
    <text evidence="1">The sequence shown here is derived from an EMBL/GenBank/DDBJ whole genome shotgun (WGS) entry which is preliminary data.</text>
</comment>
<dbReference type="Proteomes" id="UP000248329">
    <property type="component" value="Unassembled WGS sequence"/>
</dbReference>
<dbReference type="EMBL" id="PQXF01000008">
    <property type="protein sequence ID" value="PXF61096.1"/>
    <property type="molecule type" value="Genomic_DNA"/>
</dbReference>
<reference evidence="1" key="1">
    <citation type="submission" date="2018-01" db="EMBL/GenBank/DDBJ databases">
        <authorList>
            <person name="Krukenberg V."/>
        </authorList>
    </citation>
    <scope>NUCLEOTIDE SEQUENCE</scope>
    <source>
        <strain evidence="1">E20ANME2</strain>
    </source>
</reference>
<evidence type="ECO:0000313" key="2">
    <source>
        <dbReference type="Proteomes" id="UP000248329"/>
    </source>
</evidence>
<organism evidence="1 2">
    <name type="scientific">Candidatus Methanogaster sp</name>
    <dbReference type="NCBI Taxonomy" id="3386292"/>
    <lineage>
        <taxon>Archaea</taxon>
        <taxon>Methanobacteriati</taxon>
        <taxon>Methanobacteriota</taxon>
        <taxon>Stenosarchaea group</taxon>
        <taxon>Methanomicrobia</taxon>
        <taxon>Methanosarcinales</taxon>
        <taxon>ANME-2 cluster</taxon>
        <taxon>Candidatus Methanogasteraceae</taxon>
        <taxon>Candidatus Methanogaster</taxon>
    </lineage>
</organism>
<name>A0AC61L3F7_9EURY</name>
<evidence type="ECO:0000313" key="1">
    <source>
        <dbReference type="EMBL" id="PXF61096.1"/>
    </source>
</evidence>
<protein>
    <submittedName>
        <fullName evidence="1">Uncharacterized protein</fullName>
    </submittedName>
</protein>
<accession>A0AC61L3F7</accession>